<name>A0A514DDX3_9CAUD</name>
<accession>A0A514DDX3</accession>
<feature type="transmembrane region" description="Helical" evidence="1">
    <location>
        <begin position="12"/>
        <end position="35"/>
    </location>
</feature>
<reference evidence="2 3" key="1">
    <citation type="submission" date="2019-05" db="EMBL/GenBank/DDBJ databases">
        <authorList>
            <person name="Pope W.H."/>
            <person name="Garlena R.A."/>
            <person name="Russell D.A."/>
            <person name="Jacobs-Sera D."/>
            <person name="Hatfull G.F."/>
        </authorList>
    </citation>
    <scope>NUCLEOTIDE SEQUENCE [LARGE SCALE GENOMIC DNA]</scope>
</reference>
<dbReference type="KEGG" id="vg:64767060"/>
<sequence>MNWSWEVPPALIWWGLTVAAVVVLVAIGLELAELIDRWRGARR</sequence>
<keyword evidence="1" id="KW-0812">Transmembrane</keyword>
<protein>
    <submittedName>
        <fullName evidence="2">Uncharacterized protein</fullName>
    </submittedName>
</protein>
<organism evidence="2 3">
    <name type="scientific">Mycobacterium phage Phrappuccino</name>
    <dbReference type="NCBI Taxonomy" id="2591223"/>
    <lineage>
        <taxon>Viruses</taxon>
        <taxon>Duplodnaviria</taxon>
        <taxon>Heunggongvirae</taxon>
        <taxon>Uroviricota</taxon>
        <taxon>Caudoviricetes</taxon>
        <taxon>Phrappuccinovirus</taxon>
        <taxon>Phrappuccinovirus phrappuccino</taxon>
        <taxon>Phreappuccinovirus Phrappuccino</taxon>
    </lineage>
</organism>
<dbReference type="GeneID" id="64767060"/>
<keyword evidence="1" id="KW-1133">Transmembrane helix</keyword>
<keyword evidence="3" id="KW-1185">Reference proteome</keyword>
<evidence type="ECO:0000313" key="3">
    <source>
        <dbReference type="Proteomes" id="UP000316777"/>
    </source>
</evidence>
<proteinExistence type="predicted"/>
<dbReference type="RefSeq" id="YP_010059828.1">
    <property type="nucleotide sequence ID" value="NC_054727.1"/>
</dbReference>
<dbReference type="Proteomes" id="UP000316777">
    <property type="component" value="Segment"/>
</dbReference>
<gene>
    <name evidence="2" type="primary">139</name>
    <name evidence="2" type="ORF">SEA_PHRAPPUCCINO_139</name>
</gene>
<keyword evidence="1" id="KW-0472">Membrane</keyword>
<dbReference type="EMBL" id="MK937592">
    <property type="protein sequence ID" value="QDH91814.1"/>
    <property type="molecule type" value="Genomic_DNA"/>
</dbReference>
<evidence type="ECO:0000256" key="1">
    <source>
        <dbReference type="SAM" id="Phobius"/>
    </source>
</evidence>
<evidence type="ECO:0000313" key="2">
    <source>
        <dbReference type="EMBL" id="QDH91814.1"/>
    </source>
</evidence>